<gene>
    <name evidence="3" type="ORF">O6P32_03980</name>
</gene>
<dbReference type="Gene3D" id="1.10.260.40">
    <property type="entry name" value="lambda repressor-like DNA-binding domains"/>
    <property type="match status" value="1"/>
</dbReference>
<dbReference type="SUPFAM" id="SSF47413">
    <property type="entry name" value="lambda repressor-like DNA-binding domains"/>
    <property type="match status" value="1"/>
</dbReference>
<dbReference type="InterPro" id="IPR001387">
    <property type="entry name" value="Cro/C1-type_HTH"/>
</dbReference>
<dbReference type="CDD" id="cd00093">
    <property type="entry name" value="HTH_XRE"/>
    <property type="match status" value="1"/>
</dbReference>
<dbReference type="EMBL" id="JAPZVM010000002">
    <property type="protein sequence ID" value="MCZ8371866.1"/>
    <property type="molecule type" value="Genomic_DNA"/>
</dbReference>
<evidence type="ECO:0000313" key="4">
    <source>
        <dbReference type="Proteomes" id="UP001141933"/>
    </source>
</evidence>
<dbReference type="Pfam" id="PF01381">
    <property type="entry name" value="HTH_3"/>
    <property type="match status" value="1"/>
</dbReference>
<accession>A0ABT4PFN5</accession>
<sequence>MFKPQRILELIENNKLTKKAFCDKVEISEQTLANVLRGSDIGSKKLERIAILFGVSMDYFFENEISTHPNIGHSINGNGNNISGDIRLNECQREIEHLKELLSEKERTIQILLKKN</sequence>
<feature type="coiled-coil region" evidence="1">
    <location>
        <begin position="88"/>
        <end position="115"/>
    </location>
</feature>
<protein>
    <submittedName>
        <fullName evidence="3">Helix-turn-helix transcriptional regulator</fullName>
    </submittedName>
</protein>
<reference evidence="3" key="1">
    <citation type="submission" date="2022-12" db="EMBL/GenBank/DDBJ databases">
        <title>Phocaeicola acetigenes sp. nov., isolated feces from a healthy human.</title>
        <authorList>
            <person name="Do H."/>
            <person name="Ha Y.B."/>
            <person name="Kim J.-S."/>
            <person name="Suh M.K."/>
            <person name="Kim H.S."/>
            <person name="Lee J.-S."/>
        </authorList>
    </citation>
    <scope>NUCLEOTIDE SEQUENCE</scope>
    <source>
        <strain evidence="3">KGMB11183</strain>
    </source>
</reference>
<dbReference type="PROSITE" id="PS50943">
    <property type="entry name" value="HTH_CROC1"/>
    <property type="match status" value="1"/>
</dbReference>
<feature type="domain" description="HTH cro/C1-type" evidence="2">
    <location>
        <begin position="7"/>
        <end position="60"/>
    </location>
</feature>
<comment type="caution">
    <text evidence="3">The sequence shown here is derived from an EMBL/GenBank/DDBJ whole genome shotgun (WGS) entry which is preliminary data.</text>
</comment>
<evidence type="ECO:0000313" key="3">
    <source>
        <dbReference type="EMBL" id="MCZ8371866.1"/>
    </source>
</evidence>
<dbReference type="SMART" id="SM00530">
    <property type="entry name" value="HTH_XRE"/>
    <property type="match status" value="1"/>
</dbReference>
<dbReference type="RefSeq" id="WP_269876922.1">
    <property type="nucleotide sequence ID" value="NZ_JAPZVM010000002.1"/>
</dbReference>
<dbReference type="InterPro" id="IPR010982">
    <property type="entry name" value="Lambda_DNA-bd_dom_sf"/>
</dbReference>
<proteinExistence type="predicted"/>
<name>A0ABT4PFN5_9BACT</name>
<keyword evidence="1" id="KW-0175">Coiled coil</keyword>
<evidence type="ECO:0000256" key="1">
    <source>
        <dbReference type="SAM" id="Coils"/>
    </source>
</evidence>
<organism evidence="3 4">
    <name type="scientific">Phocaeicola acetigenes</name>
    <dbReference type="NCBI Taxonomy" id="3016083"/>
    <lineage>
        <taxon>Bacteria</taxon>
        <taxon>Pseudomonadati</taxon>
        <taxon>Bacteroidota</taxon>
        <taxon>Bacteroidia</taxon>
        <taxon>Bacteroidales</taxon>
        <taxon>Bacteroidaceae</taxon>
        <taxon>Phocaeicola</taxon>
    </lineage>
</organism>
<evidence type="ECO:0000259" key="2">
    <source>
        <dbReference type="PROSITE" id="PS50943"/>
    </source>
</evidence>
<keyword evidence="4" id="KW-1185">Reference proteome</keyword>
<dbReference type="Proteomes" id="UP001141933">
    <property type="component" value="Unassembled WGS sequence"/>
</dbReference>